<accession>A0A0E0GJ82</accession>
<name>A0A0E0GJ82_ORYNI</name>
<proteinExistence type="predicted"/>
<dbReference type="OMA" id="PLCHRCA"/>
<organism evidence="2">
    <name type="scientific">Oryza nivara</name>
    <name type="common">Indian wild rice</name>
    <name type="synonym">Oryza sativa f. spontanea</name>
    <dbReference type="NCBI Taxonomy" id="4536"/>
    <lineage>
        <taxon>Eukaryota</taxon>
        <taxon>Viridiplantae</taxon>
        <taxon>Streptophyta</taxon>
        <taxon>Embryophyta</taxon>
        <taxon>Tracheophyta</taxon>
        <taxon>Spermatophyta</taxon>
        <taxon>Magnoliopsida</taxon>
        <taxon>Liliopsida</taxon>
        <taxon>Poales</taxon>
        <taxon>Poaceae</taxon>
        <taxon>BOP clade</taxon>
        <taxon>Oryzoideae</taxon>
        <taxon>Oryzeae</taxon>
        <taxon>Oryzinae</taxon>
        <taxon>Oryza</taxon>
    </lineage>
</organism>
<reference evidence="2" key="2">
    <citation type="submission" date="2018-04" db="EMBL/GenBank/DDBJ databases">
        <title>OnivRS2 (Oryza nivara Reference Sequence Version 2).</title>
        <authorList>
            <person name="Zhang J."/>
            <person name="Kudrna D."/>
            <person name="Lee S."/>
            <person name="Talag J."/>
            <person name="Rajasekar S."/>
            <person name="Welchert J."/>
            <person name="Hsing Y.-I."/>
            <person name="Wing R.A."/>
        </authorList>
    </citation>
    <scope>NUCLEOTIDE SEQUENCE [LARGE SCALE GENOMIC DNA]</scope>
    <source>
        <strain evidence="2">SL10</strain>
    </source>
</reference>
<protein>
    <submittedName>
        <fullName evidence="2">Uncharacterized protein</fullName>
    </submittedName>
</protein>
<dbReference type="Gramene" id="ONIVA03G09760.1">
    <property type="protein sequence ID" value="ONIVA03G09760.1"/>
    <property type="gene ID" value="ONIVA03G09760"/>
</dbReference>
<dbReference type="Proteomes" id="UP000006591">
    <property type="component" value="Chromosome 3"/>
</dbReference>
<sequence>MSARSPLCHRCAPCGSSRLCPILTTLCRRRARVLGATACRRVVRRVATAPRHRWRWVPGVAPPRPQPRAEPPRLELSRRLCVAPLLTCGGRKKKKGEGKEREEERWRANMWAQGHF</sequence>
<dbReference type="HOGENOM" id="CLU_2100842_0_0_1"/>
<dbReference type="EnsemblPlants" id="ONIVA03G09760.1">
    <property type="protein sequence ID" value="ONIVA03G09760.1"/>
    <property type="gene ID" value="ONIVA03G09760"/>
</dbReference>
<feature type="region of interest" description="Disordered" evidence="1">
    <location>
        <begin position="90"/>
        <end position="116"/>
    </location>
</feature>
<feature type="compositionally biased region" description="Basic and acidic residues" evidence="1">
    <location>
        <begin position="97"/>
        <end position="107"/>
    </location>
</feature>
<dbReference type="AlphaFoldDB" id="A0A0E0GJ82"/>
<evidence type="ECO:0000256" key="1">
    <source>
        <dbReference type="SAM" id="MobiDB-lite"/>
    </source>
</evidence>
<reference evidence="2" key="1">
    <citation type="submission" date="2015-04" db="UniProtKB">
        <authorList>
            <consortium name="EnsemblPlants"/>
        </authorList>
    </citation>
    <scope>IDENTIFICATION</scope>
    <source>
        <strain evidence="2">SL10</strain>
    </source>
</reference>
<keyword evidence="3" id="KW-1185">Reference proteome</keyword>
<evidence type="ECO:0000313" key="2">
    <source>
        <dbReference type="EnsemblPlants" id="ONIVA03G09760.1"/>
    </source>
</evidence>
<evidence type="ECO:0000313" key="3">
    <source>
        <dbReference type="Proteomes" id="UP000006591"/>
    </source>
</evidence>